<dbReference type="OrthoDB" id="5980153at2759"/>
<gene>
    <name evidence="1" type="ORF">MGAL_10B080350</name>
</gene>
<comment type="caution">
    <text evidence="1">The sequence shown here is derived from an EMBL/GenBank/DDBJ whole genome shotgun (WGS) entry which is preliminary data.</text>
</comment>
<reference evidence="1" key="1">
    <citation type="submission" date="2018-11" db="EMBL/GenBank/DDBJ databases">
        <authorList>
            <person name="Alioto T."/>
            <person name="Alioto T."/>
        </authorList>
    </citation>
    <scope>NUCLEOTIDE SEQUENCE</scope>
</reference>
<name>A0A8B6HKN4_MYTGA</name>
<dbReference type="AlphaFoldDB" id="A0A8B6HKN4"/>
<organism evidence="1 2">
    <name type="scientific">Mytilus galloprovincialis</name>
    <name type="common">Mediterranean mussel</name>
    <dbReference type="NCBI Taxonomy" id="29158"/>
    <lineage>
        <taxon>Eukaryota</taxon>
        <taxon>Metazoa</taxon>
        <taxon>Spiralia</taxon>
        <taxon>Lophotrochozoa</taxon>
        <taxon>Mollusca</taxon>
        <taxon>Bivalvia</taxon>
        <taxon>Autobranchia</taxon>
        <taxon>Pteriomorphia</taxon>
        <taxon>Mytilida</taxon>
        <taxon>Mytiloidea</taxon>
        <taxon>Mytilidae</taxon>
        <taxon>Mytilinae</taxon>
        <taxon>Mytilus</taxon>
    </lineage>
</organism>
<accession>A0A8B6HKN4</accession>
<proteinExistence type="predicted"/>
<keyword evidence="2" id="KW-1185">Reference proteome</keyword>
<dbReference type="Proteomes" id="UP000596742">
    <property type="component" value="Unassembled WGS sequence"/>
</dbReference>
<protein>
    <submittedName>
        <fullName evidence="1">Uncharacterized protein</fullName>
    </submittedName>
</protein>
<sequence length="288" mass="33346">MLEPVLEKTFDINFKTTLAEVLNLSPRESSAEKNKKIISSIKETKKQIESSFQSDDNDLEILLSTGKSFQQHDNERMKLSYISTEDAEKLESFLTEVRQSTSTIMNWSRLARKYEISCKDKIIQNGGQVLANFARDNGVNIAKFNRHLKISGRDIIQRIRRPKRRVYKSKLSVPLQRSSKKLKMILKDKIASKAYNIGVKITPKILKNNIININGLLEETKTHIYGRKIPLQELIQNELLRLHKASVLRIRTDQEYSDLDYQTTVQKLKKHGIKYNSNMSLPDLTNLR</sequence>
<evidence type="ECO:0000313" key="2">
    <source>
        <dbReference type="Proteomes" id="UP000596742"/>
    </source>
</evidence>
<dbReference type="EMBL" id="UYJE01010232">
    <property type="protein sequence ID" value="VDI81081.1"/>
    <property type="molecule type" value="Genomic_DNA"/>
</dbReference>
<evidence type="ECO:0000313" key="1">
    <source>
        <dbReference type="EMBL" id="VDI81081.1"/>
    </source>
</evidence>